<organism evidence="1 2">
    <name type="scientific">Agrilactobacillus composti DSM 18527 = JCM 14202</name>
    <dbReference type="NCBI Taxonomy" id="1423734"/>
    <lineage>
        <taxon>Bacteria</taxon>
        <taxon>Bacillati</taxon>
        <taxon>Bacillota</taxon>
        <taxon>Bacilli</taxon>
        <taxon>Lactobacillales</taxon>
        <taxon>Lactobacillaceae</taxon>
        <taxon>Agrilactobacillus</taxon>
    </lineage>
</organism>
<dbReference type="OrthoDB" id="2326441at2"/>
<dbReference type="AlphaFoldDB" id="X0PMM7"/>
<reference evidence="1 2" key="1">
    <citation type="journal article" date="2015" name="Genome Announc.">
        <title>Expanding the biotechnology potential of lactobacilli through comparative genomics of 213 strains and associated genera.</title>
        <authorList>
            <person name="Sun Z."/>
            <person name="Harris H.M."/>
            <person name="McCann A."/>
            <person name="Guo C."/>
            <person name="Argimon S."/>
            <person name="Zhang W."/>
            <person name="Yang X."/>
            <person name="Jeffery I.B."/>
            <person name="Cooney J.C."/>
            <person name="Kagawa T.F."/>
            <person name="Liu W."/>
            <person name="Song Y."/>
            <person name="Salvetti E."/>
            <person name="Wrobel A."/>
            <person name="Rasinkangas P."/>
            <person name="Parkhill J."/>
            <person name="Rea M.C."/>
            <person name="O'Sullivan O."/>
            <person name="Ritari J."/>
            <person name="Douillard F.P."/>
            <person name="Paul Ross R."/>
            <person name="Yang R."/>
            <person name="Briner A.E."/>
            <person name="Felis G.E."/>
            <person name="de Vos W.M."/>
            <person name="Barrangou R."/>
            <person name="Klaenhammer T.R."/>
            <person name="Caufield P.W."/>
            <person name="Cui Y."/>
            <person name="Zhang H."/>
            <person name="O'Toole P.W."/>
        </authorList>
    </citation>
    <scope>NUCLEOTIDE SEQUENCE [LARGE SCALE GENOMIC DNA]</scope>
    <source>
        <strain evidence="1 2">DSM 18527</strain>
    </source>
</reference>
<protein>
    <submittedName>
        <fullName evidence="1">Uncharacterized protein</fullName>
    </submittedName>
</protein>
<proteinExistence type="predicted"/>
<dbReference type="PATRIC" id="fig|1423734.3.peg.2056"/>
<gene>
    <name evidence="1" type="ORF">FC83_GL002033</name>
</gene>
<sequence length="68" mass="7930">MPDKTNTSKVTQQLNDLLETVKKIPTSELLDHALYEKDPAKKAVFKAMYEYVIDERQSKTIQQKKFTI</sequence>
<evidence type="ECO:0000313" key="2">
    <source>
        <dbReference type="Proteomes" id="UP000051236"/>
    </source>
</evidence>
<accession>X0PMM7</accession>
<keyword evidence="2" id="KW-1185">Reference proteome</keyword>
<dbReference type="Proteomes" id="UP000051236">
    <property type="component" value="Unassembled WGS sequence"/>
</dbReference>
<comment type="caution">
    <text evidence="1">The sequence shown here is derived from an EMBL/GenBank/DDBJ whole genome shotgun (WGS) entry which is preliminary data.</text>
</comment>
<dbReference type="STRING" id="1423734.FC83_GL002033"/>
<name>X0PMM7_9LACO</name>
<dbReference type="eggNOG" id="ENOG5030APQ">
    <property type="taxonomic scope" value="Bacteria"/>
</dbReference>
<dbReference type="RefSeq" id="WP_035451212.1">
    <property type="nucleotide sequence ID" value="NZ_AZGA01000020.1"/>
</dbReference>
<evidence type="ECO:0000313" key="1">
    <source>
        <dbReference type="EMBL" id="KRM34893.1"/>
    </source>
</evidence>
<dbReference type="EMBL" id="AZGA01000020">
    <property type="protein sequence ID" value="KRM34893.1"/>
    <property type="molecule type" value="Genomic_DNA"/>
</dbReference>